<evidence type="ECO:0000256" key="6">
    <source>
        <dbReference type="ARBA" id="ARBA00022777"/>
    </source>
</evidence>
<dbReference type="CDD" id="cd00071">
    <property type="entry name" value="GMPK"/>
    <property type="match status" value="1"/>
</dbReference>
<comment type="function">
    <text evidence="9">Essential for recycling GMP and indirectly, cGMP.</text>
</comment>
<dbReference type="InterPro" id="IPR027417">
    <property type="entry name" value="P-loop_NTPase"/>
</dbReference>
<keyword evidence="6 9" id="KW-0418">Kinase</keyword>
<evidence type="ECO:0000256" key="5">
    <source>
        <dbReference type="ARBA" id="ARBA00022741"/>
    </source>
</evidence>
<dbReference type="InterPro" id="IPR020590">
    <property type="entry name" value="Guanylate_kinase_CS"/>
</dbReference>
<dbReference type="Proteomes" id="UP000178187">
    <property type="component" value="Unassembled WGS sequence"/>
</dbReference>
<evidence type="ECO:0000313" key="11">
    <source>
        <dbReference type="EMBL" id="OGW95652.1"/>
    </source>
</evidence>
<organism evidence="11 12">
    <name type="scientific">Candidatus Danuiimicrobium aquiferis</name>
    <dbReference type="NCBI Taxonomy" id="1801832"/>
    <lineage>
        <taxon>Bacteria</taxon>
        <taxon>Pseudomonadati</taxon>
        <taxon>Candidatus Omnitrophota</taxon>
        <taxon>Candidatus Danuiimicrobium</taxon>
    </lineage>
</organism>
<dbReference type="InterPro" id="IPR008144">
    <property type="entry name" value="Guanylate_kin-like_dom"/>
</dbReference>
<keyword evidence="4 9" id="KW-0808">Transferase</keyword>
<reference evidence="11 12" key="1">
    <citation type="journal article" date="2016" name="Nat. Commun.">
        <title>Thousands of microbial genomes shed light on interconnected biogeochemical processes in an aquifer system.</title>
        <authorList>
            <person name="Anantharaman K."/>
            <person name="Brown C.T."/>
            <person name="Hug L.A."/>
            <person name="Sharon I."/>
            <person name="Castelle C.J."/>
            <person name="Probst A.J."/>
            <person name="Thomas B.C."/>
            <person name="Singh A."/>
            <person name="Wilkins M.J."/>
            <person name="Karaoz U."/>
            <person name="Brodie E.L."/>
            <person name="Williams K.H."/>
            <person name="Hubbard S.S."/>
            <person name="Banfield J.F."/>
        </authorList>
    </citation>
    <scope>NUCLEOTIDE SEQUENCE [LARGE SCALE GENOMIC DNA]</scope>
</reference>
<dbReference type="InterPro" id="IPR017665">
    <property type="entry name" value="Guanylate_kinase"/>
</dbReference>
<comment type="caution">
    <text evidence="11">The sequence shown here is derived from an EMBL/GenBank/DDBJ whole genome shotgun (WGS) entry which is preliminary data.</text>
</comment>
<dbReference type="PANTHER" id="PTHR23117:SF13">
    <property type="entry name" value="GUANYLATE KINASE"/>
    <property type="match status" value="1"/>
</dbReference>
<dbReference type="GO" id="GO:0004385">
    <property type="term" value="F:GMP kinase activity"/>
    <property type="evidence" value="ECO:0007669"/>
    <property type="project" value="UniProtKB-UniRule"/>
</dbReference>
<dbReference type="SMART" id="SM00072">
    <property type="entry name" value="GuKc"/>
    <property type="match status" value="1"/>
</dbReference>
<accession>A0A1G1KS62</accession>
<dbReference type="GO" id="GO:0005829">
    <property type="term" value="C:cytosol"/>
    <property type="evidence" value="ECO:0007669"/>
    <property type="project" value="TreeGrafter"/>
</dbReference>
<dbReference type="HAMAP" id="MF_00328">
    <property type="entry name" value="Guanylate_kinase"/>
    <property type="match status" value="1"/>
</dbReference>
<feature type="binding site" evidence="9">
    <location>
        <begin position="13"/>
        <end position="20"/>
    </location>
    <ligand>
        <name>ATP</name>
        <dbReference type="ChEBI" id="CHEBI:30616"/>
    </ligand>
</feature>
<dbReference type="SUPFAM" id="SSF52540">
    <property type="entry name" value="P-loop containing nucleoside triphosphate hydrolases"/>
    <property type="match status" value="1"/>
</dbReference>
<evidence type="ECO:0000256" key="1">
    <source>
        <dbReference type="ARBA" id="ARBA00005790"/>
    </source>
</evidence>
<evidence type="ECO:0000256" key="3">
    <source>
        <dbReference type="ARBA" id="ARBA00016296"/>
    </source>
</evidence>
<gene>
    <name evidence="9" type="primary">gmk</name>
    <name evidence="11" type="ORF">A3G33_11355</name>
</gene>
<sequence length="192" mass="22363">MKKKFGKLVIVSAPSGCGKTTVVRQLLRKNKRCIRSVSYTTRPPRSGEKNGRDYFFISKDEFNAKKRRGFFLETAPVFHYTYGTSKEFVQQYVARGKYVVLIIDIQGMKKVCRRVKGKLPLITIFIMPPSIEELGRRLVMRKTERKSELECRLKMAKKEMAASSLYQYAVVNQRVSQTVKEIEEILKHEYTH</sequence>
<dbReference type="Pfam" id="PF00625">
    <property type="entry name" value="Guanylate_kin"/>
    <property type="match status" value="1"/>
</dbReference>
<comment type="subcellular location">
    <subcellularLocation>
        <location evidence="9">Cytoplasm</location>
    </subcellularLocation>
</comment>
<keyword evidence="5 9" id="KW-0547">Nucleotide-binding</keyword>
<evidence type="ECO:0000256" key="7">
    <source>
        <dbReference type="ARBA" id="ARBA00022840"/>
    </source>
</evidence>
<evidence type="ECO:0000256" key="4">
    <source>
        <dbReference type="ARBA" id="ARBA00022679"/>
    </source>
</evidence>
<feature type="domain" description="Guanylate kinase-like" evidence="10">
    <location>
        <begin position="6"/>
        <end position="187"/>
    </location>
</feature>
<dbReference type="FunFam" id="3.30.63.10:FF:000002">
    <property type="entry name" value="Guanylate kinase 1"/>
    <property type="match status" value="1"/>
</dbReference>
<dbReference type="PANTHER" id="PTHR23117">
    <property type="entry name" value="GUANYLATE KINASE-RELATED"/>
    <property type="match status" value="1"/>
</dbReference>
<evidence type="ECO:0000259" key="10">
    <source>
        <dbReference type="PROSITE" id="PS50052"/>
    </source>
</evidence>
<comment type="similarity">
    <text evidence="1 9">Belongs to the guanylate kinase family.</text>
</comment>
<dbReference type="AlphaFoldDB" id="A0A1G1KS62"/>
<proteinExistence type="inferred from homology"/>
<dbReference type="GO" id="GO:0005524">
    <property type="term" value="F:ATP binding"/>
    <property type="evidence" value="ECO:0007669"/>
    <property type="project" value="UniProtKB-UniRule"/>
</dbReference>
<keyword evidence="7 9" id="KW-0067">ATP-binding</keyword>
<dbReference type="InterPro" id="IPR008145">
    <property type="entry name" value="GK/Ca_channel_bsu"/>
</dbReference>
<dbReference type="Gene3D" id="3.30.63.10">
    <property type="entry name" value="Guanylate Kinase phosphate binding domain"/>
    <property type="match status" value="1"/>
</dbReference>
<dbReference type="PROSITE" id="PS50052">
    <property type="entry name" value="GUANYLATE_KINASE_2"/>
    <property type="match status" value="1"/>
</dbReference>
<dbReference type="NCBIfam" id="TIGR03263">
    <property type="entry name" value="guanyl_kin"/>
    <property type="match status" value="1"/>
</dbReference>
<dbReference type="Gene3D" id="3.40.50.300">
    <property type="entry name" value="P-loop containing nucleotide triphosphate hydrolases"/>
    <property type="match status" value="1"/>
</dbReference>
<evidence type="ECO:0000256" key="2">
    <source>
        <dbReference type="ARBA" id="ARBA00012961"/>
    </source>
</evidence>
<keyword evidence="9" id="KW-0963">Cytoplasm</keyword>
<dbReference type="EMBL" id="MHFR01000060">
    <property type="protein sequence ID" value="OGW95652.1"/>
    <property type="molecule type" value="Genomic_DNA"/>
</dbReference>
<evidence type="ECO:0000256" key="8">
    <source>
        <dbReference type="ARBA" id="ARBA00030128"/>
    </source>
</evidence>
<protein>
    <recommendedName>
        <fullName evidence="3 9">Guanylate kinase</fullName>
        <ecNumber evidence="2 9">2.7.4.8</ecNumber>
    </recommendedName>
    <alternativeName>
        <fullName evidence="8 9">GMP kinase</fullName>
    </alternativeName>
</protein>
<name>A0A1G1KS62_9BACT</name>
<evidence type="ECO:0000313" key="12">
    <source>
        <dbReference type="Proteomes" id="UP000178187"/>
    </source>
</evidence>
<dbReference type="PROSITE" id="PS00856">
    <property type="entry name" value="GUANYLATE_KINASE_1"/>
    <property type="match status" value="1"/>
</dbReference>
<comment type="catalytic activity">
    <reaction evidence="9">
        <text>GMP + ATP = GDP + ADP</text>
        <dbReference type="Rhea" id="RHEA:20780"/>
        <dbReference type="ChEBI" id="CHEBI:30616"/>
        <dbReference type="ChEBI" id="CHEBI:58115"/>
        <dbReference type="ChEBI" id="CHEBI:58189"/>
        <dbReference type="ChEBI" id="CHEBI:456216"/>
        <dbReference type="EC" id="2.7.4.8"/>
    </reaction>
</comment>
<dbReference type="EC" id="2.7.4.8" evidence="2 9"/>
<evidence type="ECO:0000256" key="9">
    <source>
        <dbReference type="HAMAP-Rule" id="MF_00328"/>
    </source>
</evidence>